<keyword evidence="3" id="KW-0378">Hydrolase</keyword>
<sequence length="576" mass="66115">MDSSFFLTIVIAAICFFVILRKFRSEQENKEINSPSLSPPSSLSYKWKHDVFPSFRGVDVRRDFLSHIQKEFQRKGITPFIDNEIKRGESIGPELIHAIRGSKIAIILLSRNYASSKWCLDELVEIMKCREELGQSVMVIFYKVDPYDVKTLAGEFGKVFSKTCAGNTKEDIKRWRQALGKVATIAGYHSSNWDNEAAMIERLAIDVSNELISSAPSSDFDGFVGMKAHLENIEPFLRLDSDEVKMIGICGPSGIGKSTIARFIFSKYSHEFELSVFMENIKRRYPRPCYDEYSMKLQLQKEFLSQIMNQEDIKIHHLGVAKDSRIIITTQDKRLLNAHGINHIYEVGYSPEEEALQIFCMYAFGQMSPYDGFENLAWEVTKLSGKLPLGLRVMGSYFRGMSKHEWEKELPRLRTRLDGKIESILKFSYDALREEDKDLVLCIAWFINNEWIEKVEEHLPKNFVEVSQGLHVLAEKSLMSISFGYIWMHNLVARLGRKIVRKESIHEPGHVLVDVGETCQVLNNGTMTTHQVFLEICPQNQQEYLLSACSGQRHCERFPPSTLQIPSLVISTYKSL</sequence>
<reference evidence="9" key="1">
    <citation type="journal article" date="2011" name="Nat. Genet.">
        <title>The Arabidopsis lyrata genome sequence and the basis of rapid genome size change.</title>
        <authorList>
            <person name="Hu T.T."/>
            <person name="Pattyn P."/>
            <person name="Bakker E.G."/>
            <person name="Cao J."/>
            <person name="Cheng J.-F."/>
            <person name="Clark R.M."/>
            <person name="Fahlgren N."/>
            <person name="Fawcett J.A."/>
            <person name="Grimwood J."/>
            <person name="Gundlach H."/>
            <person name="Haberer G."/>
            <person name="Hollister J.D."/>
            <person name="Ossowski S."/>
            <person name="Ottilar R.P."/>
            <person name="Salamov A.A."/>
            <person name="Schneeberger K."/>
            <person name="Spannagl M."/>
            <person name="Wang X."/>
            <person name="Yang L."/>
            <person name="Nasrallah M.E."/>
            <person name="Bergelson J."/>
            <person name="Carrington J.C."/>
            <person name="Gaut B.S."/>
            <person name="Schmutz J."/>
            <person name="Mayer K.F.X."/>
            <person name="Van de Peer Y."/>
            <person name="Grigoriev I.V."/>
            <person name="Nordborg M."/>
            <person name="Weigel D."/>
            <person name="Guo Y.-L."/>
        </authorList>
    </citation>
    <scope>NUCLEOTIDE SEQUENCE [LARGE SCALE GENOMIC DNA]</scope>
    <source>
        <strain evidence="9">cv. MN47</strain>
    </source>
</reference>
<dbReference type="Gene3D" id="3.40.50.10140">
    <property type="entry name" value="Toll/interleukin-1 receptor homology (TIR) domain"/>
    <property type="match status" value="1"/>
</dbReference>
<dbReference type="Pfam" id="PF01582">
    <property type="entry name" value="TIR"/>
    <property type="match status" value="1"/>
</dbReference>
<dbReference type="EMBL" id="GL348719">
    <property type="protein sequence ID" value="EFH44061.1"/>
    <property type="molecule type" value="Genomic_DNA"/>
</dbReference>
<keyword evidence="5" id="KW-0520">NAD</keyword>
<dbReference type="Pfam" id="PF23282">
    <property type="entry name" value="WHD_ROQ1"/>
    <property type="match status" value="1"/>
</dbReference>
<dbReference type="InterPro" id="IPR036390">
    <property type="entry name" value="WH_DNA-bd_sf"/>
</dbReference>
<gene>
    <name evidence="8" type="ORF">ARALYDRAFT_657910</name>
</gene>
<comment type="catalytic activity">
    <reaction evidence="6">
        <text>NAD(+) + H2O = ADP-D-ribose + nicotinamide + H(+)</text>
        <dbReference type="Rhea" id="RHEA:16301"/>
        <dbReference type="ChEBI" id="CHEBI:15377"/>
        <dbReference type="ChEBI" id="CHEBI:15378"/>
        <dbReference type="ChEBI" id="CHEBI:17154"/>
        <dbReference type="ChEBI" id="CHEBI:57540"/>
        <dbReference type="ChEBI" id="CHEBI:57967"/>
        <dbReference type="EC" id="3.2.2.6"/>
    </reaction>
    <physiologicalReaction direction="left-to-right" evidence="6">
        <dbReference type="Rhea" id="RHEA:16302"/>
    </physiologicalReaction>
</comment>
<dbReference type="SUPFAM" id="SSF52200">
    <property type="entry name" value="Toll/Interleukin receptor TIR domain"/>
    <property type="match status" value="1"/>
</dbReference>
<evidence type="ECO:0000313" key="9">
    <source>
        <dbReference type="Proteomes" id="UP000008694"/>
    </source>
</evidence>
<dbReference type="Gene3D" id="1.10.8.430">
    <property type="entry name" value="Helical domain of apoptotic protease-activating factors"/>
    <property type="match status" value="1"/>
</dbReference>
<protein>
    <recommendedName>
        <fullName evidence="1">ADP-ribosyl cyclase/cyclic ADP-ribose hydrolase</fullName>
        <ecNumber evidence="1">3.2.2.6</ecNumber>
    </recommendedName>
</protein>
<evidence type="ECO:0000256" key="1">
    <source>
        <dbReference type="ARBA" id="ARBA00011982"/>
    </source>
</evidence>
<keyword evidence="9" id="KW-1185">Reference proteome</keyword>
<evidence type="ECO:0000313" key="8">
    <source>
        <dbReference type="EMBL" id="EFH44061.1"/>
    </source>
</evidence>
<dbReference type="HOGENOM" id="CLU_001561_2_1_1"/>
<dbReference type="InterPro" id="IPR035897">
    <property type="entry name" value="Toll_tir_struct_dom_sf"/>
</dbReference>
<dbReference type="EC" id="3.2.2.6" evidence="1"/>
<dbReference type="PANTHER" id="PTHR11017">
    <property type="entry name" value="LEUCINE-RICH REPEAT-CONTAINING PROTEIN"/>
    <property type="match status" value="1"/>
</dbReference>
<evidence type="ECO:0000259" key="7">
    <source>
        <dbReference type="PROSITE" id="PS50104"/>
    </source>
</evidence>
<dbReference type="PANTHER" id="PTHR11017:SF366">
    <property type="entry name" value="ADP-RIBOSYL CYCLASE_CYCLIC ADP-RIBOSE HYDROLASE"/>
    <property type="match status" value="1"/>
</dbReference>
<keyword evidence="4" id="KW-0611">Plant defense</keyword>
<dbReference type="InterPro" id="IPR027417">
    <property type="entry name" value="P-loop_NTPase"/>
</dbReference>
<dbReference type="InterPro" id="IPR058192">
    <property type="entry name" value="WHD_ROQ1-like"/>
</dbReference>
<evidence type="ECO:0000256" key="6">
    <source>
        <dbReference type="ARBA" id="ARBA00047304"/>
    </source>
</evidence>
<dbReference type="InterPro" id="IPR044974">
    <property type="entry name" value="Disease_R_plants"/>
</dbReference>
<dbReference type="GO" id="GO:0043531">
    <property type="term" value="F:ADP binding"/>
    <property type="evidence" value="ECO:0007669"/>
    <property type="project" value="InterPro"/>
</dbReference>
<dbReference type="AlphaFoldDB" id="D7MEA2"/>
<dbReference type="SMART" id="SM00255">
    <property type="entry name" value="TIR"/>
    <property type="match status" value="1"/>
</dbReference>
<dbReference type="Gramene" id="Al_scaffold_0007_1965">
    <property type="protein sequence ID" value="Al_scaffold_0007_1965"/>
    <property type="gene ID" value="Al_scaffold_0007_1965"/>
</dbReference>
<dbReference type="SUPFAM" id="SSF52540">
    <property type="entry name" value="P-loop containing nucleoside triphosphate hydrolases"/>
    <property type="match status" value="1"/>
</dbReference>
<dbReference type="SUPFAM" id="SSF46785">
    <property type="entry name" value="Winged helix' DNA-binding domain"/>
    <property type="match status" value="1"/>
</dbReference>
<name>D7MEA2_ARALL</name>
<dbReference type="PRINTS" id="PR00364">
    <property type="entry name" value="DISEASERSIST"/>
</dbReference>
<dbReference type="GO" id="GO:0006952">
    <property type="term" value="P:defense response"/>
    <property type="evidence" value="ECO:0007669"/>
    <property type="project" value="UniProtKB-KW"/>
</dbReference>
<evidence type="ECO:0000256" key="3">
    <source>
        <dbReference type="ARBA" id="ARBA00022801"/>
    </source>
</evidence>
<dbReference type="FunFam" id="1.10.8.430:FF:000002">
    <property type="entry name" value="Disease resistance protein (TIR-NBS-LRR class)"/>
    <property type="match status" value="1"/>
</dbReference>
<dbReference type="STRING" id="81972.D7MEA2"/>
<dbReference type="InterPro" id="IPR042197">
    <property type="entry name" value="Apaf_helical"/>
</dbReference>
<dbReference type="Gene3D" id="3.40.50.300">
    <property type="entry name" value="P-loop containing nucleotide triphosphate hydrolases"/>
    <property type="match status" value="1"/>
</dbReference>
<dbReference type="PROSITE" id="PS50104">
    <property type="entry name" value="TIR"/>
    <property type="match status" value="1"/>
</dbReference>
<dbReference type="GO" id="GO:0007165">
    <property type="term" value="P:signal transduction"/>
    <property type="evidence" value="ECO:0007669"/>
    <property type="project" value="InterPro"/>
</dbReference>
<proteinExistence type="predicted"/>
<feature type="domain" description="TIR" evidence="7">
    <location>
        <begin position="47"/>
        <end position="211"/>
    </location>
</feature>
<evidence type="ECO:0000256" key="2">
    <source>
        <dbReference type="ARBA" id="ARBA00022737"/>
    </source>
</evidence>
<accession>D7MEA2</accession>
<dbReference type="InterPro" id="IPR000157">
    <property type="entry name" value="TIR_dom"/>
</dbReference>
<organism evidence="9">
    <name type="scientific">Arabidopsis lyrata subsp. lyrata</name>
    <name type="common">Lyre-leaved rock-cress</name>
    <dbReference type="NCBI Taxonomy" id="81972"/>
    <lineage>
        <taxon>Eukaryota</taxon>
        <taxon>Viridiplantae</taxon>
        <taxon>Streptophyta</taxon>
        <taxon>Embryophyta</taxon>
        <taxon>Tracheophyta</taxon>
        <taxon>Spermatophyta</taxon>
        <taxon>Magnoliopsida</taxon>
        <taxon>eudicotyledons</taxon>
        <taxon>Gunneridae</taxon>
        <taxon>Pentapetalae</taxon>
        <taxon>rosids</taxon>
        <taxon>malvids</taxon>
        <taxon>Brassicales</taxon>
        <taxon>Brassicaceae</taxon>
        <taxon>Camelineae</taxon>
        <taxon>Arabidopsis</taxon>
    </lineage>
</organism>
<keyword evidence="2" id="KW-0677">Repeat</keyword>
<dbReference type="FunFam" id="3.40.50.10140:FF:000007">
    <property type="entry name" value="Disease resistance protein (TIR-NBS-LRR class)"/>
    <property type="match status" value="1"/>
</dbReference>
<evidence type="ECO:0000256" key="4">
    <source>
        <dbReference type="ARBA" id="ARBA00022821"/>
    </source>
</evidence>
<dbReference type="GO" id="GO:0061809">
    <property type="term" value="F:NAD+ nucleosidase activity, cyclic ADP-ribose generating"/>
    <property type="evidence" value="ECO:0007669"/>
    <property type="project" value="UniProtKB-EC"/>
</dbReference>
<evidence type="ECO:0000256" key="5">
    <source>
        <dbReference type="ARBA" id="ARBA00023027"/>
    </source>
</evidence>
<dbReference type="Proteomes" id="UP000008694">
    <property type="component" value="Unassembled WGS sequence"/>
</dbReference>